<sequence length="1004" mass="110948">MIGSPDVLAFTSEGDLGGYPDAQVLPEEFSLPLLPLSHPWTSPAHFNRDFILVAEFSEQVGPLPVRTIPDDPRVIGSFDLNHFSLRIMSVDYQAVAPGPQPHHQTASPSLQTLPRLAFSEDSRVVLGDSKEGAFAYVHHLTLYDLEARGFVRPFCMAYVSADERKIMLQFQELSLRFSRASECLKTGNRRAFACELQRKLHDLEYTRTILQATLQRISNESAEIREEAELQNTANELASVDRSILDHRSLLHQVTSYPNRKLKDPGFLPYDPSLIPETLSLTPDPPSPSYTPQLVSGASLGGGGWSARRFDRRLKPLEELSDCYFLSLTLEQLGNAERRLRGDQSVLHNRRITHRLSRTLSHTQFLFQLWDQEEEEDLEEEGAGLEGGSDVMSHPVAGAGRPSLESFFSCVEEVSIKLETGSGGAEPTLDPEGEGVTVETSPGSVSSGDSIEVLGTERSYRTQGLTHVELRELSGGLGQGEGCDVVRSCAPAEVWMRRDVRSLARRANSEDSIEIISTSDSIFPDDLIFNAITEEEPEEHGIMGSVIQEEEEEEAAGEDTPIQQHSTLGIVVHEEEEHTRHQRILGNIVQTEGKEELEDTPTRLHSTLGIEVRELEEEKPERWDTPAPTSEPQRTLVHQVSEEGSSQQYEGHHANGEVRGQAGRDSRRVVVPDLQVNFSIPLRLDVRGRGSGGRRLLGDTAYRLSVDEASDCMSNISTSPSSSLPPTHLHGNHSASNPRRHQRQRRKAGPGALKFLRQNSFSQNAVFCLLSGRPLVVIGGEEGSVRRTVAALSLYLPSPGRYGDAVQPYLATPLQLTDLLTWRLIGIHRTSPTAPSMLHSLARYGRYLAVLDLDQRTLRSPAYHGHLIGRLANPHTLIGRGSTYLLHVESCLAELTAKAFLFSCSPDLSTLTSGRAQSSPGGQAPPICHSHSDLQLPSLPGEDDDFTLTQRRRDFLCGRGFSGEDDLRVMHFLSDLIKQHHAGSGPPALRFSYSAVPLHRNTTT</sequence>
<dbReference type="GO" id="GO:0032045">
    <property type="term" value="C:guanyl-nucleotide exchange factor complex"/>
    <property type="evidence" value="ECO:0007669"/>
    <property type="project" value="TreeGrafter"/>
</dbReference>
<accession>A0A8K9WSH2</accession>
<keyword evidence="3" id="KW-0344">Guanine-nucleotide releasing factor</keyword>
<dbReference type="Proteomes" id="UP000694395">
    <property type="component" value="Unassembled WGS sequence"/>
</dbReference>
<feature type="domain" description="UDENN FLCN/SMCR8-type" evidence="7">
    <location>
        <begin position="41"/>
        <end position="978"/>
    </location>
</feature>
<name>A0A8K9WSH2_ONCMY</name>
<evidence type="ECO:0000313" key="8">
    <source>
        <dbReference type="Ensembl" id="ENSOMYP00000121257.1"/>
    </source>
</evidence>
<feature type="region of interest" description="Disordered" evidence="6">
    <location>
        <begin position="912"/>
        <end position="943"/>
    </location>
</feature>
<dbReference type="GO" id="GO:0005085">
    <property type="term" value="F:guanyl-nucleotide exchange factor activity"/>
    <property type="evidence" value="ECO:0007669"/>
    <property type="project" value="UniProtKB-KW"/>
</dbReference>
<organism evidence="8 9">
    <name type="scientific">Oncorhynchus mykiss</name>
    <name type="common">Rainbow trout</name>
    <name type="synonym">Salmo gairdneri</name>
    <dbReference type="NCBI Taxonomy" id="8022"/>
    <lineage>
        <taxon>Eukaryota</taxon>
        <taxon>Metazoa</taxon>
        <taxon>Chordata</taxon>
        <taxon>Craniata</taxon>
        <taxon>Vertebrata</taxon>
        <taxon>Euteleostomi</taxon>
        <taxon>Actinopterygii</taxon>
        <taxon>Neopterygii</taxon>
        <taxon>Teleostei</taxon>
        <taxon>Protacanthopterygii</taxon>
        <taxon>Salmoniformes</taxon>
        <taxon>Salmonidae</taxon>
        <taxon>Salmoninae</taxon>
        <taxon>Oncorhynchus</taxon>
    </lineage>
</organism>
<feature type="compositionally biased region" description="Basic residues" evidence="6">
    <location>
        <begin position="738"/>
        <end position="748"/>
    </location>
</feature>
<dbReference type="PANTHER" id="PTHR31334:SF1">
    <property type="entry name" value="GUANINE NUCLEOTIDE EXCHANGE PROTEIN SMCR8"/>
    <property type="match status" value="1"/>
</dbReference>
<dbReference type="RefSeq" id="XP_036828409.1">
    <property type="nucleotide sequence ID" value="XM_036972514.1"/>
</dbReference>
<keyword evidence="9" id="KW-1185">Reference proteome</keyword>
<dbReference type="GeneID" id="110519383"/>
<dbReference type="GO" id="GO:0006914">
    <property type="term" value="P:autophagy"/>
    <property type="evidence" value="ECO:0007669"/>
    <property type="project" value="UniProtKB-KW"/>
</dbReference>
<evidence type="ECO:0000259" key="7">
    <source>
        <dbReference type="PROSITE" id="PS51834"/>
    </source>
</evidence>
<feature type="compositionally biased region" description="Polar residues" evidence="6">
    <location>
        <begin position="438"/>
        <end position="449"/>
    </location>
</feature>
<reference evidence="8" key="1">
    <citation type="submission" date="2025-08" db="UniProtKB">
        <authorList>
            <consortium name="Ensembl"/>
        </authorList>
    </citation>
    <scope>IDENTIFICATION</scope>
</reference>
<evidence type="ECO:0000256" key="5">
    <source>
        <dbReference type="ARBA" id="ARBA00038137"/>
    </source>
</evidence>
<feature type="compositionally biased region" description="Basic and acidic residues" evidence="6">
    <location>
        <begin position="650"/>
        <end position="666"/>
    </location>
</feature>
<protein>
    <submittedName>
        <fullName evidence="8">Smith-Magenis syndrome chromosome region, candidate 8b</fullName>
    </submittedName>
</protein>
<feature type="region of interest" description="Disordered" evidence="6">
    <location>
        <begin position="713"/>
        <end position="748"/>
    </location>
</feature>
<comment type="subcellular location">
    <subcellularLocation>
        <location evidence="1">Cytoplasm</location>
    </subcellularLocation>
</comment>
<feature type="compositionally biased region" description="Polar residues" evidence="6">
    <location>
        <begin position="912"/>
        <end position="921"/>
    </location>
</feature>
<dbReference type="InterPro" id="IPR037520">
    <property type="entry name" value="Folliculin/SMCR8_longin"/>
</dbReference>
<feature type="compositionally biased region" description="Low complexity" evidence="6">
    <location>
        <begin position="717"/>
        <end position="729"/>
    </location>
</feature>
<feature type="region of interest" description="Disordered" evidence="6">
    <location>
        <begin position="419"/>
        <end position="450"/>
    </location>
</feature>
<dbReference type="GeneTree" id="ENSGT00390000010052"/>
<reference evidence="8" key="2">
    <citation type="submission" date="2025-09" db="UniProtKB">
        <authorList>
            <consortium name="Ensembl"/>
        </authorList>
    </citation>
    <scope>IDENTIFICATION</scope>
</reference>
<dbReference type="Ensembl" id="ENSOMYT00000120883.1">
    <property type="protein sequence ID" value="ENSOMYP00000121257.1"/>
    <property type="gene ID" value="ENSOMYG00000050888.1"/>
</dbReference>
<dbReference type="InterPro" id="IPR037521">
    <property type="entry name" value="FLCN/SMCR8_DENN"/>
</dbReference>
<gene>
    <name evidence="8" type="primary">LOC110519383</name>
</gene>
<evidence type="ECO:0000256" key="6">
    <source>
        <dbReference type="SAM" id="MobiDB-lite"/>
    </source>
</evidence>
<dbReference type="GO" id="GO:0005096">
    <property type="term" value="F:GTPase activator activity"/>
    <property type="evidence" value="ECO:0007669"/>
    <property type="project" value="InterPro"/>
</dbReference>
<evidence type="ECO:0000313" key="9">
    <source>
        <dbReference type="Proteomes" id="UP000694395"/>
    </source>
</evidence>
<dbReference type="GO" id="GO:0005737">
    <property type="term" value="C:cytoplasm"/>
    <property type="evidence" value="ECO:0007669"/>
    <property type="project" value="UniProtKB-SubCell"/>
</dbReference>
<evidence type="ECO:0000256" key="3">
    <source>
        <dbReference type="ARBA" id="ARBA00022658"/>
    </source>
</evidence>
<keyword evidence="4" id="KW-0072">Autophagy</keyword>
<evidence type="ECO:0000256" key="4">
    <source>
        <dbReference type="ARBA" id="ARBA00023006"/>
    </source>
</evidence>
<dbReference type="PANTHER" id="PTHR31334">
    <property type="entry name" value="SMITH-MAGENIS SYNDROME REGION GENE 8 PROTEIN"/>
    <property type="match status" value="1"/>
</dbReference>
<keyword evidence="2" id="KW-0963">Cytoplasm</keyword>
<feature type="region of interest" description="Disordered" evidence="6">
    <location>
        <begin position="641"/>
        <end position="666"/>
    </location>
</feature>
<feature type="region of interest" description="Disordered" evidence="6">
    <location>
        <begin position="614"/>
        <end position="633"/>
    </location>
</feature>
<evidence type="ECO:0000256" key="1">
    <source>
        <dbReference type="ARBA" id="ARBA00004496"/>
    </source>
</evidence>
<proteinExistence type="inferred from homology"/>
<comment type="similarity">
    <text evidence="5">Belongs to the SMCR8 family.</text>
</comment>
<evidence type="ECO:0000256" key="2">
    <source>
        <dbReference type="ARBA" id="ARBA00022490"/>
    </source>
</evidence>
<dbReference type="Pfam" id="PF11704">
    <property type="entry name" value="Folliculin"/>
    <property type="match status" value="1"/>
</dbReference>
<dbReference type="PROSITE" id="PS51834">
    <property type="entry name" value="DENN_FLCN_SMCR8"/>
    <property type="match status" value="1"/>
</dbReference>
<dbReference type="AlphaFoldDB" id="A0A8K9WSH2"/>